<evidence type="ECO:0000313" key="4">
    <source>
        <dbReference type="Proteomes" id="UP000335415"/>
    </source>
</evidence>
<dbReference type="PANTHER" id="PTHR30537:SF71">
    <property type="entry name" value="TRANSCRIPTIONAL REGULATORY PROTEIN"/>
    <property type="match status" value="1"/>
</dbReference>
<evidence type="ECO:0000313" key="3">
    <source>
        <dbReference type="EMBL" id="KAA8998839.1"/>
    </source>
</evidence>
<keyword evidence="4" id="KW-1185">Reference proteome</keyword>
<sequence>MRVTSAARASSPIWIGTEPPRRWLRLNASVPPGHHFLLPLVPAFLRRYPDFNLDIVLTDKIIDLPEQRTDVAIRIGPLKYSNPIAYKPGQMRTMIVGSPAYLRATARRSARTNGNSTI</sequence>
<dbReference type="OrthoDB" id="9786526at2"/>
<name>A0A5J5FY07_9GAMM</name>
<accession>A0A5J5FY07</accession>
<dbReference type="EMBL" id="VYKJ01000007">
    <property type="protein sequence ID" value="KAA8998839.1"/>
    <property type="molecule type" value="Genomic_DNA"/>
</dbReference>
<gene>
    <name evidence="3" type="ORF">FJU30_14190</name>
</gene>
<dbReference type="PANTHER" id="PTHR30537">
    <property type="entry name" value="HTH-TYPE TRANSCRIPTIONAL REGULATOR"/>
    <property type="match status" value="1"/>
</dbReference>
<organism evidence="3 4">
    <name type="scientific">Affinibrenneria salicis</name>
    <dbReference type="NCBI Taxonomy" id="2590031"/>
    <lineage>
        <taxon>Bacteria</taxon>
        <taxon>Pseudomonadati</taxon>
        <taxon>Pseudomonadota</taxon>
        <taxon>Gammaproteobacteria</taxon>
        <taxon>Enterobacterales</taxon>
        <taxon>Pectobacteriaceae</taxon>
        <taxon>Affinibrenneria</taxon>
    </lineage>
</organism>
<dbReference type="GO" id="GO:0003700">
    <property type="term" value="F:DNA-binding transcription factor activity"/>
    <property type="evidence" value="ECO:0007669"/>
    <property type="project" value="TreeGrafter"/>
</dbReference>
<reference evidence="3 4" key="1">
    <citation type="submission" date="2019-09" db="EMBL/GenBank/DDBJ databases">
        <authorList>
            <person name="Li Y."/>
        </authorList>
    </citation>
    <scope>NUCLEOTIDE SEQUENCE [LARGE SCALE GENOMIC DNA]</scope>
    <source>
        <strain evidence="3 4">L3-3HA</strain>
    </source>
</reference>
<dbReference type="SUPFAM" id="SSF53850">
    <property type="entry name" value="Periplasmic binding protein-like II"/>
    <property type="match status" value="1"/>
</dbReference>
<dbReference type="AlphaFoldDB" id="A0A5J5FY07"/>
<dbReference type="RefSeq" id="WP_150435638.1">
    <property type="nucleotide sequence ID" value="NZ_VYKJ01000007.1"/>
</dbReference>
<feature type="domain" description="LysR substrate-binding" evidence="2">
    <location>
        <begin position="19"/>
        <end position="107"/>
    </location>
</feature>
<dbReference type="Pfam" id="PF03466">
    <property type="entry name" value="LysR_substrate"/>
    <property type="match status" value="1"/>
</dbReference>
<dbReference type="GO" id="GO:0006351">
    <property type="term" value="P:DNA-templated transcription"/>
    <property type="evidence" value="ECO:0007669"/>
    <property type="project" value="TreeGrafter"/>
</dbReference>
<dbReference type="Proteomes" id="UP000335415">
    <property type="component" value="Unassembled WGS sequence"/>
</dbReference>
<evidence type="ECO:0000256" key="1">
    <source>
        <dbReference type="ARBA" id="ARBA00009437"/>
    </source>
</evidence>
<comment type="caution">
    <text evidence="3">The sequence shown here is derived from an EMBL/GenBank/DDBJ whole genome shotgun (WGS) entry which is preliminary data.</text>
</comment>
<dbReference type="InterPro" id="IPR058163">
    <property type="entry name" value="LysR-type_TF_proteobact-type"/>
</dbReference>
<dbReference type="GO" id="GO:0043565">
    <property type="term" value="F:sequence-specific DNA binding"/>
    <property type="evidence" value="ECO:0007669"/>
    <property type="project" value="TreeGrafter"/>
</dbReference>
<evidence type="ECO:0000259" key="2">
    <source>
        <dbReference type="Pfam" id="PF03466"/>
    </source>
</evidence>
<dbReference type="InterPro" id="IPR005119">
    <property type="entry name" value="LysR_subst-bd"/>
</dbReference>
<protein>
    <recommendedName>
        <fullName evidence="2">LysR substrate-binding domain-containing protein</fullName>
    </recommendedName>
</protein>
<dbReference type="Gene3D" id="3.40.190.290">
    <property type="match status" value="1"/>
</dbReference>
<comment type="similarity">
    <text evidence="1">Belongs to the LysR transcriptional regulatory family.</text>
</comment>
<proteinExistence type="inferred from homology"/>